<sequence>MPYRRLPNTDQARIKAIEMALEKGKRTALSELAFRQQTLDRIQMLYPRLLGAVRQLQAAKQVQFDRANEYGNIFKKAKLYLSHFVQVLNFAIQREEMKPQVREFYGLNPNAFDVPPLNLEKDVLAWGEQIILGEQKRCMQGGSAIYSPSIALVKVHFENFKDAFHHQKILQNNTDRASMKMEETRDEADALIQQLWNEVEERFAQLPDDMRREKAQQYGLVYVYRQSELKRMEAEKLQINLNFN</sequence>
<reference evidence="3" key="1">
    <citation type="submission" date="2015-07" db="EMBL/GenBank/DDBJ databases">
        <title>Genome sequencing of Sunxiuqinia dokdonensis strain SK.</title>
        <authorList>
            <person name="Ahn S."/>
            <person name="Kim B.-C."/>
        </authorList>
    </citation>
    <scope>NUCLEOTIDE SEQUENCE [LARGE SCALE GENOMIC DNA]</scope>
    <source>
        <strain evidence="3">SK</strain>
    </source>
</reference>
<evidence type="ECO:0000313" key="2">
    <source>
        <dbReference type="EMBL" id="KOH43088.1"/>
    </source>
</evidence>
<evidence type="ECO:0000313" key="3">
    <source>
        <dbReference type="Proteomes" id="UP000036958"/>
    </source>
</evidence>
<keyword evidence="3" id="KW-1185">Reference proteome</keyword>
<accession>A0A0L8V3Z2</accession>
<comment type="caution">
    <text evidence="2">The sequence shown here is derived from an EMBL/GenBank/DDBJ whole genome shotgun (WGS) entry which is preliminary data.</text>
</comment>
<keyword evidence="1" id="KW-0175">Coiled coil</keyword>
<feature type="coiled-coil region" evidence="1">
    <location>
        <begin position="174"/>
        <end position="201"/>
    </location>
</feature>
<evidence type="ECO:0000256" key="1">
    <source>
        <dbReference type="SAM" id="Coils"/>
    </source>
</evidence>
<dbReference type="PATRIC" id="fig|1409788.3.peg.4180"/>
<dbReference type="EMBL" id="LGIA01000200">
    <property type="protein sequence ID" value="KOH43088.1"/>
    <property type="molecule type" value="Genomic_DNA"/>
</dbReference>
<dbReference type="Proteomes" id="UP000036958">
    <property type="component" value="Unassembled WGS sequence"/>
</dbReference>
<organism evidence="2 3">
    <name type="scientific">Sunxiuqinia dokdonensis</name>
    <dbReference type="NCBI Taxonomy" id="1409788"/>
    <lineage>
        <taxon>Bacteria</taxon>
        <taxon>Pseudomonadati</taxon>
        <taxon>Bacteroidota</taxon>
        <taxon>Bacteroidia</taxon>
        <taxon>Marinilabiliales</taxon>
        <taxon>Prolixibacteraceae</taxon>
        <taxon>Sunxiuqinia</taxon>
    </lineage>
</organism>
<proteinExistence type="predicted"/>
<dbReference type="AlphaFoldDB" id="A0A0L8V3Z2"/>
<gene>
    <name evidence="2" type="ORF">NC99_40910</name>
</gene>
<name>A0A0L8V3Z2_9BACT</name>
<protein>
    <submittedName>
        <fullName evidence="2">Uncharacterized protein</fullName>
    </submittedName>
</protein>
<dbReference type="RefSeq" id="WP_157625073.1">
    <property type="nucleotide sequence ID" value="NZ_LGIA01000200.1"/>
</dbReference>
<dbReference type="OrthoDB" id="1114533at2"/>